<evidence type="ECO:0000256" key="3">
    <source>
        <dbReference type="ARBA" id="ARBA00023163"/>
    </source>
</evidence>
<dbReference type="PROSITE" id="PS01124">
    <property type="entry name" value="HTH_ARAC_FAMILY_2"/>
    <property type="match status" value="1"/>
</dbReference>
<evidence type="ECO:0000256" key="4">
    <source>
        <dbReference type="SAM" id="Phobius"/>
    </source>
</evidence>
<reference evidence="6 7" key="1">
    <citation type="journal article" date="2009" name="Int. J. Syst. Evol. Microbiol.">
        <title>Paenibacillus contaminans sp. nov., isolated from a contaminated laboratory plate.</title>
        <authorList>
            <person name="Chou J.H."/>
            <person name="Lee J.H."/>
            <person name="Lin M.C."/>
            <person name="Chang P.S."/>
            <person name="Arun A.B."/>
            <person name="Young C.C."/>
            <person name="Chen W.M."/>
        </authorList>
    </citation>
    <scope>NUCLEOTIDE SEQUENCE [LARGE SCALE GENOMIC DNA]</scope>
    <source>
        <strain evidence="6 7">CKOBP-6</strain>
    </source>
</reference>
<keyword evidence="4" id="KW-0812">Transmembrane</keyword>
<keyword evidence="4" id="KW-0472">Membrane</keyword>
<protein>
    <recommendedName>
        <fullName evidence="5">HTH araC/xylS-type domain-containing protein</fullName>
    </recommendedName>
</protein>
<dbReference type="Proteomes" id="UP000250369">
    <property type="component" value="Unassembled WGS sequence"/>
</dbReference>
<keyword evidence="3" id="KW-0804">Transcription</keyword>
<sequence>MGIQFFTYEKVVEEMALLKTLPSSLHKNSLFTKLLTGFIMIITLLFSFNFFSFPYFSRNVQKEIIVNNQQNLSATVERYENHILIVKGAITRLFSNEKVVLMNELGNGTRFDPVNQIVDEIKSILSNDLLYLDNIVLQFRKNGFIIDKNGTSTTGKYFTKNYASKDYGIEFWEEQLELAYPMKIGKRSEFIDKFNGRSNGSFIPIIFKNDSNAQLFIAVFLDPVKMHNAFHNSNQNRFYVINDDKLPLFASLPEPVPDFPLLTEMETYIQDDDLYYFYKKGALTGLTYLAVIPNGNIAAQVSRIISILVVFLVAAVVLSVVISVVFSIKFNNPIRKMMQALQRFHPVGPLSSNIREYNFLYDNIKRMIRINREIHTDLDQKKRQLKNLHYLYKLKKINNNLDSDDEAFQPFYLIVFQLAMTPRYYQLVASEQDRASYFIKEFVSIALADKFADSVTMQIEQDQILSLVFADNNQAERLMETLHELKRVFDQDEEYCYLTIAMRPQLCHPAEFAEAYGETSAMVHRRKPKRRTQIIAQMPHEPKDASFTPAEEQQFLVQLQAGNRKIALELVSSILNRMNKNEATAGQYVEFAKEIIAKSLKTLTALELDISMVLELNAPYLRIKECLTPDEFEDFCKWFLTEALLMIQDRQDGIDPVKQFMTEYLHEHCDEDLSLEMMAGKINMSANYFSKYFKEKIGMNFTEYLTELRIRKAKNLLVESDQKIQHIAEQVGYVNVNSFIRMFKKVTGTTPGEYKRIHQLGR</sequence>
<dbReference type="AlphaFoldDB" id="A0A329MWE6"/>
<dbReference type="Gene3D" id="1.10.10.60">
    <property type="entry name" value="Homeodomain-like"/>
    <property type="match status" value="2"/>
</dbReference>
<dbReference type="PRINTS" id="PR00032">
    <property type="entry name" value="HTHARAC"/>
</dbReference>
<dbReference type="PANTHER" id="PTHR43280:SF28">
    <property type="entry name" value="HTH-TYPE TRANSCRIPTIONAL ACTIVATOR RHAS"/>
    <property type="match status" value="1"/>
</dbReference>
<comment type="caution">
    <text evidence="6">The sequence shown here is derived from an EMBL/GenBank/DDBJ whole genome shotgun (WGS) entry which is preliminary data.</text>
</comment>
<dbReference type="SMART" id="SM00342">
    <property type="entry name" value="HTH_ARAC"/>
    <property type="match status" value="1"/>
</dbReference>
<dbReference type="GO" id="GO:0003700">
    <property type="term" value="F:DNA-binding transcription factor activity"/>
    <property type="evidence" value="ECO:0007669"/>
    <property type="project" value="InterPro"/>
</dbReference>
<dbReference type="InterPro" id="IPR009057">
    <property type="entry name" value="Homeodomain-like_sf"/>
</dbReference>
<evidence type="ECO:0000313" key="7">
    <source>
        <dbReference type="Proteomes" id="UP000250369"/>
    </source>
</evidence>
<feature type="transmembrane region" description="Helical" evidence="4">
    <location>
        <begin position="34"/>
        <end position="56"/>
    </location>
</feature>
<gene>
    <name evidence="6" type="ORF">DQG23_02825</name>
</gene>
<feature type="transmembrane region" description="Helical" evidence="4">
    <location>
        <begin position="304"/>
        <end position="328"/>
    </location>
</feature>
<accession>A0A329MWE6</accession>
<dbReference type="InterPro" id="IPR018060">
    <property type="entry name" value="HTH_AraC"/>
</dbReference>
<dbReference type="EMBL" id="QMFB01000001">
    <property type="protein sequence ID" value="RAV23146.1"/>
    <property type="molecule type" value="Genomic_DNA"/>
</dbReference>
<name>A0A329MWE6_9BACL</name>
<feature type="domain" description="HTH araC/xylS-type" evidence="5">
    <location>
        <begin position="659"/>
        <end position="757"/>
    </location>
</feature>
<keyword evidence="1" id="KW-0805">Transcription regulation</keyword>
<evidence type="ECO:0000313" key="6">
    <source>
        <dbReference type="EMBL" id="RAV23146.1"/>
    </source>
</evidence>
<keyword evidence="4" id="KW-1133">Transmembrane helix</keyword>
<keyword evidence="2" id="KW-0238">DNA-binding</keyword>
<organism evidence="6 7">
    <name type="scientific">Paenibacillus contaminans</name>
    <dbReference type="NCBI Taxonomy" id="450362"/>
    <lineage>
        <taxon>Bacteria</taxon>
        <taxon>Bacillati</taxon>
        <taxon>Bacillota</taxon>
        <taxon>Bacilli</taxon>
        <taxon>Bacillales</taxon>
        <taxon>Paenibacillaceae</taxon>
        <taxon>Paenibacillus</taxon>
    </lineage>
</organism>
<dbReference type="Pfam" id="PF12833">
    <property type="entry name" value="HTH_18"/>
    <property type="match status" value="1"/>
</dbReference>
<evidence type="ECO:0000256" key="1">
    <source>
        <dbReference type="ARBA" id="ARBA00023015"/>
    </source>
</evidence>
<proteinExistence type="predicted"/>
<dbReference type="PANTHER" id="PTHR43280">
    <property type="entry name" value="ARAC-FAMILY TRANSCRIPTIONAL REGULATOR"/>
    <property type="match status" value="1"/>
</dbReference>
<evidence type="ECO:0000256" key="2">
    <source>
        <dbReference type="ARBA" id="ARBA00023125"/>
    </source>
</evidence>
<dbReference type="GO" id="GO:0043565">
    <property type="term" value="F:sequence-specific DNA binding"/>
    <property type="evidence" value="ECO:0007669"/>
    <property type="project" value="InterPro"/>
</dbReference>
<evidence type="ECO:0000259" key="5">
    <source>
        <dbReference type="PROSITE" id="PS01124"/>
    </source>
</evidence>
<dbReference type="SUPFAM" id="SSF46689">
    <property type="entry name" value="Homeodomain-like"/>
    <property type="match status" value="2"/>
</dbReference>
<dbReference type="InterPro" id="IPR020449">
    <property type="entry name" value="Tscrpt_reg_AraC-type_HTH"/>
</dbReference>
<keyword evidence="7" id="KW-1185">Reference proteome</keyword>